<sequence>MVHSSESSFVMDVKSKQGLDPILVELKMVVLKKSIEAFSEKGEGVLRYEGLLCLPNVGVTKMYLDLWEVYWWNDMNKDIAEFMAKCPNCQQVKVENQSVIVDRMTKYVHFIPDNISYSTEDYAKLYIREMVKFHGVQLSIISHPGPQFNSQFWRNFQNGLRIKYIRNRVRTTQSQQKSYADVRRRDLEFEVNDWVYYKISPMKGVMTFGKKGKLSPRYVGP</sequence>
<organism evidence="2 3">
    <name type="scientific">Solanum verrucosum</name>
    <dbReference type="NCBI Taxonomy" id="315347"/>
    <lineage>
        <taxon>Eukaryota</taxon>
        <taxon>Viridiplantae</taxon>
        <taxon>Streptophyta</taxon>
        <taxon>Embryophyta</taxon>
        <taxon>Tracheophyta</taxon>
        <taxon>Spermatophyta</taxon>
        <taxon>Magnoliopsida</taxon>
        <taxon>eudicotyledons</taxon>
        <taxon>Gunneridae</taxon>
        <taxon>Pentapetalae</taxon>
        <taxon>asterids</taxon>
        <taxon>lamiids</taxon>
        <taxon>Solanales</taxon>
        <taxon>Solanaceae</taxon>
        <taxon>Solanoideae</taxon>
        <taxon>Solaneae</taxon>
        <taxon>Solanum</taxon>
    </lineage>
</organism>
<dbReference type="Proteomes" id="UP001234989">
    <property type="component" value="Chromosome 10"/>
</dbReference>
<keyword evidence="3" id="KW-1185">Reference proteome</keyword>
<evidence type="ECO:0000259" key="1">
    <source>
        <dbReference type="Pfam" id="PF17921"/>
    </source>
</evidence>
<dbReference type="AlphaFoldDB" id="A0AAF0ZUV0"/>
<name>A0AAF0ZUV0_SOLVR</name>
<dbReference type="InterPro" id="IPR041588">
    <property type="entry name" value="Integrase_H2C2"/>
</dbReference>
<gene>
    <name evidence="2" type="ORF">MTR67_043580</name>
</gene>
<evidence type="ECO:0000313" key="2">
    <source>
        <dbReference type="EMBL" id="WMV50195.1"/>
    </source>
</evidence>
<dbReference type="InterPro" id="IPR036397">
    <property type="entry name" value="RNaseH_sf"/>
</dbReference>
<dbReference type="InterPro" id="IPR012337">
    <property type="entry name" value="RNaseH-like_sf"/>
</dbReference>
<reference evidence="2" key="1">
    <citation type="submission" date="2023-08" db="EMBL/GenBank/DDBJ databases">
        <title>A de novo genome assembly of Solanum verrucosum Schlechtendal, a Mexican diploid species geographically isolated from the other diploid A-genome species in potato relatives.</title>
        <authorList>
            <person name="Hosaka K."/>
        </authorList>
    </citation>
    <scope>NUCLEOTIDE SEQUENCE</scope>
    <source>
        <tissue evidence="2">Young leaves</tissue>
    </source>
</reference>
<dbReference type="GO" id="GO:0003676">
    <property type="term" value="F:nucleic acid binding"/>
    <property type="evidence" value="ECO:0007669"/>
    <property type="project" value="InterPro"/>
</dbReference>
<dbReference type="EMBL" id="CP133621">
    <property type="protein sequence ID" value="WMV50195.1"/>
    <property type="molecule type" value="Genomic_DNA"/>
</dbReference>
<dbReference type="PANTHER" id="PTHR45835:SF91">
    <property type="entry name" value="RETROTRANSPOSON, TY3-GYPSY SUBCLASS-LIKE PROTEIN"/>
    <property type="match status" value="1"/>
</dbReference>
<evidence type="ECO:0000313" key="3">
    <source>
        <dbReference type="Proteomes" id="UP001234989"/>
    </source>
</evidence>
<accession>A0AAF0ZUV0</accession>
<feature type="domain" description="Integrase zinc-binding" evidence="1">
    <location>
        <begin position="58"/>
        <end position="94"/>
    </location>
</feature>
<proteinExistence type="predicted"/>
<dbReference type="Pfam" id="PF17921">
    <property type="entry name" value="Integrase_H2C2"/>
    <property type="match status" value="1"/>
</dbReference>
<dbReference type="Gene3D" id="3.30.420.10">
    <property type="entry name" value="Ribonuclease H-like superfamily/Ribonuclease H"/>
    <property type="match status" value="1"/>
</dbReference>
<dbReference type="PANTHER" id="PTHR45835">
    <property type="entry name" value="YALI0A06105P"/>
    <property type="match status" value="1"/>
</dbReference>
<protein>
    <recommendedName>
        <fullName evidence="1">Integrase zinc-binding domain-containing protein</fullName>
    </recommendedName>
</protein>
<dbReference type="SUPFAM" id="SSF53098">
    <property type="entry name" value="Ribonuclease H-like"/>
    <property type="match status" value="1"/>
</dbReference>